<protein>
    <submittedName>
        <fullName evidence="8">Fungal-specific transcription factor domain-containing protein</fullName>
    </submittedName>
</protein>
<dbReference type="InterPro" id="IPR051127">
    <property type="entry name" value="Fungal_SecMet_Regulators"/>
</dbReference>
<dbReference type="GO" id="GO:0000981">
    <property type="term" value="F:DNA-binding transcription factor activity, RNA polymerase II-specific"/>
    <property type="evidence" value="ECO:0007669"/>
    <property type="project" value="InterPro"/>
</dbReference>
<dbReference type="Proteomes" id="UP001201262">
    <property type="component" value="Unassembled WGS sequence"/>
</dbReference>
<accession>A0AAD4L2Z1</accession>
<feature type="non-terminal residue" evidence="8">
    <location>
        <position position="739"/>
    </location>
</feature>
<evidence type="ECO:0000256" key="5">
    <source>
        <dbReference type="ARBA" id="ARBA00023242"/>
    </source>
</evidence>
<dbReference type="PROSITE" id="PS50048">
    <property type="entry name" value="ZN2_CY6_FUNGAL_2"/>
    <property type="match status" value="1"/>
</dbReference>
<dbReference type="GO" id="GO:0000435">
    <property type="term" value="P:positive regulation of transcription from RNA polymerase II promoter by galactose"/>
    <property type="evidence" value="ECO:0007669"/>
    <property type="project" value="TreeGrafter"/>
</dbReference>
<keyword evidence="4" id="KW-0804">Transcription</keyword>
<dbReference type="PROSITE" id="PS00463">
    <property type="entry name" value="ZN2_CY6_FUNGAL_1"/>
    <property type="match status" value="1"/>
</dbReference>
<evidence type="ECO:0000256" key="2">
    <source>
        <dbReference type="ARBA" id="ARBA00023015"/>
    </source>
</evidence>
<evidence type="ECO:0000313" key="8">
    <source>
        <dbReference type="EMBL" id="KAH8705645.1"/>
    </source>
</evidence>
<feature type="coiled-coil region" evidence="6">
    <location>
        <begin position="64"/>
        <end position="98"/>
    </location>
</feature>
<dbReference type="GO" id="GO:0000978">
    <property type="term" value="F:RNA polymerase II cis-regulatory region sequence-specific DNA binding"/>
    <property type="evidence" value="ECO:0007669"/>
    <property type="project" value="TreeGrafter"/>
</dbReference>
<evidence type="ECO:0000256" key="3">
    <source>
        <dbReference type="ARBA" id="ARBA00023125"/>
    </source>
</evidence>
<dbReference type="GeneID" id="70245219"/>
<dbReference type="GO" id="GO:0005634">
    <property type="term" value="C:nucleus"/>
    <property type="evidence" value="ECO:0007669"/>
    <property type="project" value="TreeGrafter"/>
</dbReference>
<dbReference type="GO" id="GO:0008270">
    <property type="term" value="F:zinc ion binding"/>
    <property type="evidence" value="ECO:0007669"/>
    <property type="project" value="InterPro"/>
</dbReference>
<dbReference type="SMART" id="SM00066">
    <property type="entry name" value="GAL4"/>
    <property type="match status" value="1"/>
</dbReference>
<name>A0AAD4L2Z1_9EURO</name>
<dbReference type="GO" id="GO:0006351">
    <property type="term" value="P:DNA-templated transcription"/>
    <property type="evidence" value="ECO:0007669"/>
    <property type="project" value="InterPro"/>
</dbReference>
<sequence>MASAERTQYRQQGSNLRQKRRQVARACDGCRTHRIKCDDSFPCSNCKARGQKCTNLSTNQRPTSSAANREISRLEQRVQELEAEVERERQKSANLSRKQIARPLSNPPPPPYQQRTIHGYSASKNGRWDGIHIRPARSPNGAWFGASSLYHFIHRLSLHLTSTAKGSLVVDNMIPTSEGRTDLLNRSASERENQTNLSSFDGEDTSSTATFLNPAQEGYFISLFWEGYHACFFPIINEADFKEHYQSLWKTAGTARKSSALADMIIATCMQYGLSILPSEQQGAVGENIDATMAGRWYYQRSQALLAFESDSPTITTMQCHMLCAVYLCGASFHNMTDNSIALAVRAAYMLGLHLDSPQGGISEQENQLRKRLWWAVYALDARLGMKLGRPFLIPNSQSMPDLPRDDFEASTLSGSMFAPIGESTTWLSFNLQMTKLYILFRAAHEAFYDSDFDLNFGKTIWDDPRNLEASADILTTHTKGLQEWVDNVPIALKTSRQHHIPAFSVDISGLEIEQFAPQWLQRQRIVLESTYHHLCINLFRPFVSFNSKPCPGGLAESYSTRCVGHAIALSKITHQVLSTTSILNGWHDAFQYQWNAAMTLVGFVLVQPQAALASDARHAIDLSVAIFDIFKANFSIAGNASNIVRSLCAKLDHVQKSRERKIAPLNYSIDAVQQIPSQGDYAYSGNEAFQREGFQIDTSVSRDPIQFDDLVYGMDGDLFDMAVDIDFWANLDDLLLEV</sequence>
<dbReference type="CDD" id="cd12148">
    <property type="entry name" value="fungal_TF_MHR"/>
    <property type="match status" value="1"/>
</dbReference>
<dbReference type="InterPro" id="IPR007219">
    <property type="entry name" value="XnlR_reg_dom"/>
</dbReference>
<keyword evidence="3" id="KW-0238">DNA-binding</keyword>
<evidence type="ECO:0000256" key="4">
    <source>
        <dbReference type="ARBA" id="ARBA00023163"/>
    </source>
</evidence>
<evidence type="ECO:0000259" key="7">
    <source>
        <dbReference type="PROSITE" id="PS50048"/>
    </source>
</evidence>
<evidence type="ECO:0000313" key="9">
    <source>
        <dbReference type="Proteomes" id="UP001201262"/>
    </source>
</evidence>
<dbReference type="PANTHER" id="PTHR47424:SF12">
    <property type="entry name" value="TRANSCRIPTION FACTOR ASQA"/>
    <property type="match status" value="1"/>
</dbReference>
<keyword evidence="1" id="KW-0479">Metal-binding</keyword>
<comment type="caution">
    <text evidence="8">The sequence shown here is derived from an EMBL/GenBank/DDBJ whole genome shotgun (WGS) entry which is preliminary data.</text>
</comment>
<dbReference type="SUPFAM" id="SSF57701">
    <property type="entry name" value="Zn2/Cys6 DNA-binding domain"/>
    <property type="match status" value="1"/>
</dbReference>
<dbReference type="CDD" id="cd00067">
    <property type="entry name" value="GAL4"/>
    <property type="match status" value="1"/>
</dbReference>
<dbReference type="SMART" id="SM00906">
    <property type="entry name" value="Fungal_trans"/>
    <property type="match status" value="1"/>
</dbReference>
<gene>
    <name evidence="8" type="ORF">BGW36DRAFT_367949</name>
</gene>
<proteinExistence type="predicted"/>
<keyword evidence="2" id="KW-0805">Transcription regulation</keyword>
<dbReference type="Pfam" id="PF00172">
    <property type="entry name" value="Zn_clus"/>
    <property type="match status" value="1"/>
</dbReference>
<keyword evidence="6" id="KW-0175">Coiled coil</keyword>
<organism evidence="8 9">
    <name type="scientific">Talaromyces proteolyticus</name>
    <dbReference type="NCBI Taxonomy" id="1131652"/>
    <lineage>
        <taxon>Eukaryota</taxon>
        <taxon>Fungi</taxon>
        <taxon>Dikarya</taxon>
        <taxon>Ascomycota</taxon>
        <taxon>Pezizomycotina</taxon>
        <taxon>Eurotiomycetes</taxon>
        <taxon>Eurotiomycetidae</taxon>
        <taxon>Eurotiales</taxon>
        <taxon>Trichocomaceae</taxon>
        <taxon>Talaromyces</taxon>
        <taxon>Talaromyces sect. Bacilispori</taxon>
    </lineage>
</organism>
<dbReference type="PANTHER" id="PTHR47424">
    <property type="entry name" value="REGULATORY PROTEIN GAL4"/>
    <property type="match status" value="1"/>
</dbReference>
<dbReference type="RefSeq" id="XP_046078266.1">
    <property type="nucleotide sequence ID" value="XM_046214932.1"/>
</dbReference>
<dbReference type="AlphaFoldDB" id="A0AAD4L2Z1"/>
<keyword evidence="9" id="KW-1185">Reference proteome</keyword>
<feature type="domain" description="Zn(2)-C6 fungal-type" evidence="7">
    <location>
        <begin position="26"/>
        <end position="55"/>
    </location>
</feature>
<dbReference type="Pfam" id="PF04082">
    <property type="entry name" value="Fungal_trans"/>
    <property type="match status" value="1"/>
</dbReference>
<dbReference type="Gene3D" id="4.10.240.10">
    <property type="entry name" value="Zn(2)-C6 fungal-type DNA-binding domain"/>
    <property type="match status" value="1"/>
</dbReference>
<dbReference type="InterPro" id="IPR001138">
    <property type="entry name" value="Zn2Cys6_DnaBD"/>
</dbReference>
<evidence type="ECO:0000256" key="6">
    <source>
        <dbReference type="SAM" id="Coils"/>
    </source>
</evidence>
<dbReference type="EMBL" id="JAJTJA010000001">
    <property type="protein sequence ID" value="KAH8705645.1"/>
    <property type="molecule type" value="Genomic_DNA"/>
</dbReference>
<keyword evidence="5" id="KW-0539">Nucleus</keyword>
<dbReference type="InterPro" id="IPR036864">
    <property type="entry name" value="Zn2-C6_fun-type_DNA-bd_sf"/>
</dbReference>
<evidence type="ECO:0000256" key="1">
    <source>
        <dbReference type="ARBA" id="ARBA00022723"/>
    </source>
</evidence>
<reference evidence="8" key="1">
    <citation type="submission" date="2021-12" db="EMBL/GenBank/DDBJ databases">
        <title>Convergent genome expansion in fungi linked to evolution of root-endophyte symbiosis.</title>
        <authorList>
            <consortium name="DOE Joint Genome Institute"/>
            <person name="Ke Y.-H."/>
            <person name="Bonito G."/>
            <person name="Liao H.-L."/>
            <person name="Looney B."/>
            <person name="Rojas-Flechas A."/>
            <person name="Nash J."/>
            <person name="Hameed K."/>
            <person name="Schadt C."/>
            <person name="Martin F."/>
            <person name="Crous P.W."/>
            <person name="Miettinen O."/>
            <person name="Magnuson J.K."/>
            <person name="Labbe J."/>
            <person name="Jacobson D."/>
            <person name="Doktycz M.J."/>
            <person name="Veneault-Fourrey C."/>
            <person name="Kuo A."/>
            <person name="Mondo S."/>
            <person name="Calhoun S."/>
            <person name="Riley R."/>
            <person name="Ohm R."/>
            <person name="LaButti K."/>
            <person name="Andreopoulos B."/>
            <person name="Pangilinan J."/>
            <person name="Nolan M."/>
            <person name="Tritt A."/>
            <person name="Clum A."/>
            <person name="Lipzen A."/>
            <person name="Daum C."/>
            <person name="Barry K."/>
            <person name="Grigoriev I.V."/>
            <person name="Vilgalys R."/>
        </authorList>
    </citation>
    <scope>NUCLEOTIDE SEQUENCE</scope>
    <source>
        <strain evidence="8">PMI_201</strain>
    </source>
</reference>